<comment type="function">
    <text evidence="10 11">Involved in cell wall formation. Catalyzes the final step in the synthesis of UDP-N-acetylmuramoyl-pentapeptide, the precursor of murein.</text>
</comment>
<evidence type="ECO:0000256" key="7">
    <source>
        <dbReference type="ARBA" id="ARBA00022984"/>
    </source>
</evidence>
<dbReference type="Gene3D" id="3.40.1390.10">
    <property type="entry name" value="MurE/MurF, N-terminal domain"/>
    <property type="match status" value="1"/>
</dbReference>
<comment type="similarity">
    <text evidence="10">Belongs to the MurCDEF family. MurF subfamily.</text>
</comment>
<dbReference type="SUPFAM" id="SSF53244">
    <property type="entry name" value="MurD-like peptide ligases, peptide-binding domain"/>
    <property type="match status" value="1"/>
</dbReference>
<dbReference type="Gene3D" id="3.40.1190.10">
    <property type="entry name" value="Mur-like, catalytic domain"/>
    <property type="match status" value="1"/>
</dbReference>
<accession>A0A430A4M0</accession>
<evidence type="ECO:0000256" key="9">
    <source>
        <dbReference type="ARBA" id="ARBA00023316"/>
    </source>
</evidence>
<evidence type="ECO:0000259" key="12">
    <source>
        <dbReference type="Pfam" id="PF01225"/>
    </source>
</evidence>
<keyword evidence="4 10" id="KW-0547">Nucleotide-binding</keyword>
<feature type="domain" description="Mur ligase C-terminal" evidence="13">
    <location>
        <begin position="318"/>
        <end position="444"/>
    </location>
</feature>
<evidence type="ECO:0000256" key="2">
    <source>
        <dbReference type="ARBA" id="ARBA00022598"/>
    </source>
</evidence>
<name>A0A430A4M0_9ENTE</name>
<dbReference type="EMBL" id="NGJY01000005">
    <property type="protein sequence ID" value="RSU01654.1"/>
    <property type="molecule type" value="Genomic_DNA"/>
</dbReference>
<dbReference type="InterPro" id="IPR005863">
    <property type="entry name" value="UDP-N-AcMur_synth"/>
</dbReference>
<dbReference type="InterPro" id="IPR036565">
    <property type="entry name" value="Mur-like_cat_sf"/>
</dbReference>
<dbReference type="HAMAP" id="MF_02019">
    <property type="entry name" value="MurF"/>
    <property type="match status" value="1"/>
</dbReference>
<dbReference type="GO" id="GO:0005737">
    <property type="term" value="C:cytoplasm"/>
    <property type="evidence" value="ECO:0007669"/>
    <property type="project" value="UniProtKB-SubCell"/>
</dbReference>
<reference evidence="15 16" key="1">
    <citation type="submission" date="2017-05" db="EMBL/GenBank/DDBJ databases">
        <title>Vagococcus spp. assemblies.</title>
        <authorList>
            <person name="Gulvik C.A."/>
        </authorList>
    </citation>
    <scope>NUCLEOTIDE SEQUENCE [LARGE SCALE GENOMIC DNA]</scope>
    <source>
        <strain evidence="15 16">CCUG 41755</strain>
    </source>
</reference>
<proteinExistence type="inferred from homology"/>
<evidence type="ECO:0000256" key="10">
    <source>
        <dbReference type="HAMAP-Rule" id="MF_02019"/>
    </source>
</evidence>
<protein>
    <recommendedName>
        <fullName evidence="10 11">UDP-N-acetylmuramoyl-tripeptide--D-alanyl-D-alanine ligase</fullName>
        <ecNumber evidence="10 11">6.3.2.10</ecNumber>
    </recommendedName>
    <alternativeName>
        <fullName evidence="10">D-alanyl-D-alanine-adding enzyme</fullName>
    </alternativeName>
</protein>
<feature type="binding site" evidence="10">
    <location>
        <begin position="112"/>
        <end position="118"/>
    </location>
    <ligand>
        <name>ATP</name>
        <dbReference type="ChEBI" id="CHEBI:30616"/>
    </ligand>
</feature>
<keyword evidence="3 10" id="KW-0132">Cell division</keyword>
<dbReference type="PANTHER" id="PTHR43024">
    <property type="entry name" value="UDP-N-ACETYLMURAMOYL-TRIPEPTIDE--D-ALANYL-D-ALANINE LIGASE"/>
    <property type="match status" value="1"/>
</dbReference>
<dbReference type="InterPro" id="IPR013221">
    <property type="entry name" value="Mur_ligase_cen"/>
</dbReference>
<dbReference type="InterPro" id="IPR004101">
    <property type="entry name" value="Mur_ligase_C"/>
</dbReference>
<dbReference type="Gene3D" id="3.90.190.20">
    <property type="entry name" value="Mur ligase, C-terminal domain"/>
    <property type="match status" value="1"/>
</dbReference>
<feature type="domain" description="Mur ligase N-terminal catalytic" evidence="12">
    <location>
        <begin position="26"/>
        <end position="88"/>
    </location>
</feature>
<dbReference type="GO" id="GO:0071555">
    <property type="term" value="P:cell wall organization"/>
    <property type="evidence" value="ECO:0007669"/>
    <property type="project" value="UniProtKB-KW"/>
</dbReference>
<dbReference type="SUPFAM" id="SSF53623">
    <property type="entry name" value="MurD-like peptide ligases, catalytic domain"/>
    <property type="match status" value="1"/>
</dbReference>
<dbReference type="Pfam" id="PF02875">
    <property type="entry name" value="Mur_ligase_C"/>
    <property type="match status" value="1"/>
</dbReference>
<dbReference type="SUPFAM" id="SSF63418">
    <property type="entry name" value="MurE/MurF N-terminal domain"/>
    <property type="match status" value="1"/>
</dbReference>
<evidence type="ECO:0000259" key="14">
    <source>
        <dbReference type="Pfam" id="PF08245"/>
    </source>
</evidence>
<dbReference type="GO" id="GO:0009252">
    <property type="term" value="P:peptidoglycan biosynthetic process"/>
    <property type="evidence" value="ECO:0007669"/>
    <property type="project" value="UniProtKB-UniRule"/>
</dbReference>
<dbReference type="Proteomes" id="UP000287101">
    <property type="component" value="Unassembled WGS sequence"/>
</dbReference>
<keyword evidence="16" id="KW-1185">Reference proteome</keyword>
<dbReference type="Pfam" id="PF08245">
    <property type="entry name" value="Mur_ligase_M"/>
    <property type="match status" value="1"/>
</dbReference>
<dbReference type="InterPro" id="IPR051046">
    <property type="entry name" value="MurCDEF_CellWall_CoF430Synth"/>
</dbReference>
<dbReference type="InterPro" id="IPR036615">
    <property type="entry name" value="Mur_ligase_C_dom_sf"/>
</dbReference>
<gene>
    <name evidence="10" type="primary">murF</name>
    <name evidence="15" type="ORF">CBF31_10540</name>
</gene>
<keyword evidence="1 10" id="KW-0963">Cytoplasm</keyword>
<dbReference type="AlphaFoldDB" id="A0A430A4M0"/>
<evidence type="ECO:0000256" key="4">
    <source>
        <dbReference type="ARBA" id="ARBA00022741"/>
    </source>
</evidence>
<dbReference type="GO" id="GO:0008360">
    <property type="term" value="P:regulation of cell shape"/>
    <property type="evidence" value="ECO:0007669"/>
    <property type="project" value="UniProtKB-KW"/>
</dbReference>
<comment type="pathway">
    <text evidence="10 11">Cell wall biogenesis; peptidoglycan biosynthesis.</text>
</comment>
<dbReference type="UniPathway" id="UPA00219"/>
<evidence type="ECO:0000256" key="6">
    <source>
        <dbReference type="ARBA" id="ARBA00022960"/>
    </source>
</evidence>
<evidence type="ECO:0000256" key="8">
    <source>
        <dbReference type="ARBA" id="ARBA00023306"/>
    </source>
</evidence>
<dbReference type="GO" id="GO:0008766">
    <property type="term" value="F:UDP-N-acetylmuramoylalanyl-D-glutamyl-2,6-diaminopimelate-D-alanyl-D-alanine ligase activity"/>
    <property type="evidence" value="ECO:0007669"/>
    <property type="project" value="RHEA"/>
</dbReference>
<evidence type="ECO:0000313" key="15">
    <source>
        <dbReference type="EMBL" id="RSU01654.1"/>
    </source>
</evidence>
<dbReference type="EC" id="6.3.2.10" evidence="10 11"/>
<comment type="caution">
    <text evidence="15">The sequence shown here is derived from an EMBL/GenBank/DDBJ whole genome shotgun (WGS) entry which is preliminary data.</text>
</comment>
<dbReference type="InterPro" id="IPR035911">
    <property type="entry name" value="MurE/MurF_N"/>
</dbReference>
<keyword evidence="6 10" id="KW-0133">Cell shape</keyword>
<keyword evidence="2 10" id="KW-0436">Ligase</keyword>
<comment type="catalytic activity">
    <reaction evidence="11">
        <text>D-alanyl-D-alanine + UDP-N-acetyl-alpha-D-muramoyl-L-alanyl-gamma-D-glutamyl-meso-2,6-diaminopimelate + ATP = UDP-N-acetyl-alpha-D-muramoyl-L-alanyl-gamma-D-glutamyl-meso-2,6-diaminopimeloyl-D-alanyl-D-alanine + ADP + phosphate + H(+)</text>
        <dbReference type="Rhea" id="RHEA:28374"/>
        <dbReference type="ChEBI" id="CHEBI:15378"/>
        <dbReference type="ChEBI" id="CHEBI:30616"/>
        <dbReference type="ChEBI" id="CHEBI:43474"/>
        <dbReference type="ChEBI" id="CHEBI:57822"/>
        <dbReference type="ChEBI" id="CHEBI:61386"/>
        <dbReference type="ChEBI" id="CHEBI:83905"/>
        <dbReference type="ChEBI" id="CHEBI:456216"/>
        <dbReference type="EC" id="6.3.2.10"/>
    </reaction>
</comment>
<evidence type="ECO:0000256" key="5">
    <source>
        <dbReference type="ARBA" id="ARBA00022840"/>
    </source>
</evidence>
<dbReference type="GO" id="GO:0005524">
    <property type="term" value="F:ATP binding"/>
    <property type="evidence" value="ECO:0007669"/>
    <property type="project" value="UniProtKB-UniRule"/>
</dbReference>
<keyword evidence="9 10" id="KW-0961">Cell wall biogenesis/degradation</keyword>
<dbReference type="Pfam" id="PF01225">
    <property type="entry name" value="Mur_ligase"/>
    <property type="match status" value="1"/>
</dbReference>
<evidence type="ECO:0000256" key="3">
    <source>
        <dbReference type="ARBA" id="ARBA00022618"/>
    </source>
</evidence>
<dbReference type="OrthoDB" id="9801978at2"/>
<comment type="subcellular location">
    <subcellularLocation>
        <location evidence="10 11">Cytoplasm</location>
    </subcellularLocation>
</comment>
<keyword evidence="8 10" id="KW-0131">Cell cycle</keyword>
<dbReference type="GO" id="GO:0051301">
    <property type="term" value="P:cell division"/>
    <property type="evidence" value="ECO:0007669"/>
    <property type="project" value="UniProtKB-KW"/>
</dbReference>
<dbReference type="PANTHER" id="PTHR43024:SF1">
    <property type="entry name" value="UDP-N-ACETYLMURAMOYL-TRIPEPTIDE--D-ALANYL-D-ALANINE LIGASE"/>
    <property type="match status" value="1"/>
</dbReference>
<dbReference type="NCBIfam" id="TIGR01143">
    <property type="entry name" value="murF"/>
    <property type="match status" value="1"/>
</dbReference>
<dbReference type="GO" id="GO:0047480">
    <property type="term" value="F:UDP-N-acetylmuramoyl-tripeptide-D-alanyl-D-alanine ligase activity"/>
    <property type="evidence" value="ECO:0007669"/>
    <property type="project" value="UniProtKB-UniRule"/>
</dbReference>
<dbReference type="InterPro" id="IPR000713">
    <property type="entry name" value="Mur_ligase_N"/>
</dbReference>
<feature type="domain" description="Mur ligase central" evidence="14">
    <location>
        <begin position="110"/>
        <end position="293"/>
    </location>
</feature>
<evidence type="ECO:0000259" key="13">
    <source>
        <dbReference type="Pfam" id="PF02875"/>
    </source>
</evidence>
<sequence>MTITIKELAKVVDAKNDWQKWESLTINSVEFDTRKVTEGSLFVPLQGGARDGHEFIKVAADNGAVLSLWAANQGVENQVIPTLVVEDTLVAMQEIAKFYLKKIGPKVIGITGSNGKTTTKDMVEGVLSQQFKTYKTQGNFNNQIGLPYTILSMPSDTEMLVLEMGMNGFNEIEELSLIGEPDVAAITMIGESHLEFLGTRKGIAQAKMEITSGLKKEGLLVVPSDEPLLESFLEETSQEVKTFGFDEVSDVKGLITEETRTSTSFTVNLTADQVLTIPVLGSYNVKNALIATTIGDYFGLSADKIAKGLMMMNLTQSRTEWLTAANGAEILSDVYNANPTAMSLVLQAFEGLPCEGEKLVVLADMGELGDTAKELHESIAEFIHADKIAHVYLYGTQMAALADKLKEEFPETRLHHYAPEEKEELAKAVKEQLESEDMVVLKGSNSMKLIEIVEKLVEN</sequence>
<evidence type="ECO:0000256" key="11">
    <source>
        <dbReference type="RuleBase" id="RU004136"/>
    </source>
</evidence>
<keyword evidence="7 10" id="KW-0573">Peptidoglycan synthesis</keyword>
<organism evidence="15 16">
    <name type="scientific">Vagococcus fessus</name>
    <dbReference type="NCBI Taxonomy" id="120370"/>
    <lineage>
        <taxon>Bacteria</taxon>
        <taxon>Bacillati</taxon>
        <taxon>Bacillota</taxon>
        <taxon>Bacilli</taxon>
        <taxon>Lactobacillales</taxon>
        <taxon>Enterococcaceae</taxon>
        <taxon>Vagococcus</taxon>
    </lineage>
</organism>
<comment type="catalytic activity">
    <reaction evidence="10">
        <text>UDP-N-acetyl-alpha-D-muramoyl-L-alanyl-gamma-D-glutamyl-L-lysine + D-alanyl-D-alanine + ATP = UDP-N-acetyl-alpha-D-muramoyl-L-alanyl-gamma-D-glutamyl-L-lysyl-D-alanyl-D-alanine + ADP + phosphate + H(+)</text>
        <dbReference type="Rhea" id="RHEA:16085"/>
        <dbReference type="ChEBI" id="CHEBI:15378"/>
        <dbReference type="ChEBI" id="CHEBI:30616"/>
        <dbReference type="ChEBI" id="CHEBI:43474"/>
        <dbReference type="ChEBI" id="CHEBI:57822"/>
        <dbReference type="ChEBI" id="CHEBI:70758"/>
        <dbReference type="ChEBI" id="CHEBI:83903"/>
        <dbReference type="ChEBI" id="CHEBI:456216"/>
        <dbReference type="EC" id="6.3.2.10"/>
    </reaction>
</comment>
<dbReference type="RefSeq" id="WP_126832792.1">
    <property type="nucleotide sequence ID" value="NZ_CBCRYB010000008.1"/>
</dbReference>
<evidence type="ECO:0000313" key="16">
    <source>
        <dbReference type="Proteomes" id="UP000287101"/>
    </source>
</evidence>
<evidence type="ECO:0000256" key="1">
    <source>
        <dbReference type="ARBA" id="ARBA00022490"/>
    </source>
</evidence>
<keyword evidence="5 10" id="KW-0067">ATP-binding</keyword>